<feature type="region of interest" description="Disordered" evidence="1">
    <location>
        <begin position="78"/>
        <end position="97"/>
    </location>
</feature>
<dbReference type="EMBL" id="JAAIUW010000011">
    <property type="protein sequence ID" value="KAF7810365.1"/>
    <property type="molecule type" value="Genomic_DNA"/>
</dbReference>
<proteinExistence type="predicted"/>
<sequence>MDEGGAGEKPVCAQEALDLLNCVTQSPFDQDKCLHLLHSLRECALTKGEQFDGASSNDGQDALIANIGKGKNVVADHVDSSGSQGIHSSKKGQVSMNDKVAGNQLVISLTLLDSIVKKDKRARTTKIVKNQQALDDVVATLTKNPEKNHDPSME</sequence>
<dbReference type="Gene3D" id="1.10.287.1130">
    <property type="entry name" value="CytochromE C oxidase copper chaperone"/>
    <property type="match status" value="1"/>
</dbReference>
<evidence type="ECO:0000313" key="2">
    <source>
        <dbReference type="EMBL" id="KAF7810365.1"/>
    </source>
</evidence>
<dbReference type="Proteomes" id="UP000634136">
    <property type="component" value="Unassembled WGS sequence"/>
</dbReference>
<reference evidence="2" key="1">
    <citation type="submission" date="2020-09" db="EMBL/GenBank/DDBJ databases">
        <title>Genome-Enabled Discovery of Anthraquinone Biosynthesis in Senna tora.</title>
        <authorList>
            <person name="Kang S.-H."/>
            <person name="Pandey R.P."/>
            <person name="Lee C.-M."/>
            <person name="Sim J.-S."/>
            <person name="Jeong J.-T."/>
            <person name="Choi B.-S."/>
            <person name="Jung M."/>
            <person name="Ginzburg D."/>
            <person name="Zhao K."/>
            <person name="Won S.Y."/>
            <person name="Oh T.-J."/>
            <person name="Yu Y."/>
            <person name="Kim N.-H."/>
            <person name="Lee O.R."/>
            <person name="Lee T.-H."/>
            <person name="Bashyal P."/>
            <person name="Kim T.-S."/>
            <person name="Lee W.-H."/>
            <person name="Kawkins C."/>
            <person name="Kim C.-K."/>
            <person name="Kim J.S."/>
            <person name="Ahn B.O."/>
            <person name="Rhee S.Y."/>
            <person name="Sohng J.K."/>
        </authorList>
    </citation>
    <scope>NUCLEOTIDE SEQUENCE</scope>
    <source>
        <tissue evidence="2">Leaf</tissue>
    </source>
</reference>
<dbReference type="AlphaFoldDB" id="A0A834W5E5"/>
<dbReference type="SUPFAM" id="SSF47072">
    <property type="entry name" value="Cysteine alpha-hairpin motif"/>
    <property type="match status" value="1"/>
</dbReference>
<dbReference type="PROSITE" id="PS51808">
    <property type="entry name" value="CHCH"/>
    <property type="match status" value="1"/>
</dbReference>
<comment type="caution">
    <text evidence="2">The sequence shown here is derived from an EMBL/GenBank/DDBJ whole genome shotgun (WGS) entry which is preliminary data.</text>
</comment>
<accession>A0A834W5E5</accession>
<dbReference type="PANTHER" id="PTHR37750:SF1">
    <property type="entry name" value="COX19-LIKE CHCH FAMILY PROTEIN"/>
    <property type="match status" value="1"/>
</dbReference>
<organism evidence="2 3">
    <name type="scientific">Senna tora</name>
    <dbReference type="NCBI Taxonomy" id="362788"/>
    <lineage>
        <taxon>Eukaryota</taxon>
        <taxon>Viridiplantae</taxon>
        <taxon>Streptophyta</taxon>
        <taxon>Embryophyta</taxon>
        <taxon>Tracheophyta</taxon>
        <taxon>Spermatophyta</taxon>
        <taxon>Magnoliopsida</taxon>
        <taxon>eudicotyledons</taxon>
        <taxon>Gunneridae</taxon>
        <taxon>Pentapetalae</taxon>
        <taxon>rosids</taxon>
        <taxon>fabids</taxon>
        <taxon>Fabales</taxon>
        <taxon>Fabaceae</taxon>
        <taxon>Caesalpinioideae</taxon>
        <taxon>Cassia clade</taxon>
        <taxon>Senna</taxon>
    </lineage>
</organism>
<dbReference type="PANTHER" id="PTHR37750">
    <property type="entry name" value="COX19-LIKE CHCH FAMILY PROTEIN"/>
    <property type="match status" value="1"/>
</dbReference>
<protein>
    <submittedName>
        <fullName evidence="2">Cysteine alpha-hairpin motif superfamily</fullName>
    </submittedName>
</protein>
<name>A0A834W5E5_9FABA</name>
<keyword evidence="3" id="KW-1185">Reference proteome</keyword>
<feature type="compositionally biased region" description="Polar residues" evidence="1">
    <location>
        <begin position="80"/>
        <end position="96"/>
    </location>
</feature>
<gene>
    <name evidence="2" type="ORF">G2W53_037108</name>
</gene>
<evidence type="ECO:0000313" key="3">
    <source>
        <dbReference type="Proteomes" id="UP000634136"/>
    </source>
</evidence>
<dbReference type="OrthoDB" id="13601at2759"/>
<dbReference type="InterPro" id="IPR009069">
    <property type="entry name" value="Cys_alpha_HP_mot_SF"/>
</dbReference>
<evidence type="ECO:0000256" key="1">
    <source>
        <dbReference type="SAM" id="MobiDB-lite"/>
    </source>
</evidence>